<dbReference type="OrthoDB" id="654211at2759"/>
<dbReference type="GO" id="GO:0008270">
    <property type="term" value="F:zinc ion binding"/>
    <property type="evidence" value="ECO:0007669"/>
    <property type="project" value="UniProtKB-KW"/>
</dbReference>
<dbReference type="PROSITE" id="PS00028">
    <property type="entry name" value="ZINC_FINGER_C2H2_1"/>
    <property type="match status" value="1"/>
</dbReference>
<feature type="domain" description="C2H2-type" evidence="3">
    <location>
        <begin position="311"/>
        <end position="339"/>
    </location>
</feature>
<evidence type="ECO:0000256" key="2">
    <source>
        <dbReference type="SAM" id="MobiDB-lite"/>
    </source>
</evidence>
<sequence length="539" mass="61677">MSNKYPDSAGQENIHLSNTGPWSSITSPTKRSTNEEGQEPPVDTKKSRSDVVTTSGRVPLEAVQRTYGPLSRSFYKRADGRSWDEVLNHVRNTTDVGKNVQQESNTEKLEDTQVEKNDEEEDNGEEDDDEEEKVEKDDEEEDNGEEDDDEEEKVEKDDDLWEDDNDSDGENPTLIDVDDVVENEISLEDWKIEAATRVINNFKAKLSNRKASTKKSVSHNVLVKELDKILGIFQALEVEKKKKLSDYIRHLPQPKNKEFDAAMVQIKLRSKQHKHKRISIKCPKKDCTSKCSTVDTAKEHYMQIHLKWELWECVKCSRKFKSRQSIVKHVNSIHLEKKTPCSSCGVLLGPTGIHDHEIWEHYTPIGQQVLFSPVLGKIESRLFEIDYITIGFGYTWNLFKVNWIDDDGNPVNLSVGISRFVRVDIILHKMWKSLLRIMSDPHCDGTWVHACGSARNEIRKGHMLDWASAKSLGIPAVSKGVATQVKAVARKHYDAIYILATEEAEIYLTDKIPRIIEQLDSFLEELPPHNKQFVLSNRS</sequence>
<reference evidence="4 5" key="1">
    <citation type="submission" date="2015-12" db="EMBL/GenBank/DDBJ databases">
        <title>The genome of Folsomia candida.</title>
        <authorList>
            <person name="Faddeeva A."/>
            <person name="Derks M.F."/>
            <person name="Anvar Y."/>
            <person name="Smit S."/>
            <person name="Van Straalen N."/>
            <person name="Roelofs D."/>
        </authorList>
    </citation>
    <scope>NUCLEOTIDE SEQUENCE [LARGE SCALE GENOMIC DNA]</scope>
    <source>
        <strain evidence="4 5">VU population</strain>
        <tissue evidence="4">Whole body</tissue>
    </source>
</reference>
<feature type="compositionally biased region" description="Basic and acidic residues" evidence="2">
    <location>
        <begin position="76"/>
        <end position="88"/>
    </location>
</feature>
<dbReference type="PROSITE" id="PS50157">
    <property type="entry name" value="ZINC_FINGER_C2H2_2"/>
    <property type="match status" value="1"/>
</dbReference>
<evidence type="ECO:0000259" key="3">
    <source>
        <dbReference type="PROSITE" id="PS50157"/>
    </source>
</evidence>
<feature type="compositionally biased region" description="Polar residues" evidence="2">
    <location>
        <begin position="1"/>
        <end position="31"/>
    </location>
</feature>
<keyword evidence="1" id="KW-0479">Metal-binding</keyword>
<dbReference type="SMART" id="SM00355">
    <property type="entry name" value="ZnF_C2H2"/>
    <property type="match status" value="2"/>
</dbReference>
<comment type="caution">
    <text evidence="4">The sequence shown here is derived from an EMBL/GenBank/DDBJ whole genome shotgun (WGS) entry which is preliminary data.</text>
</comment>
<keyword evidence="1" id="KW-0862">Zinc</keyword>
<name>A0A226EET0_FOLCA</name>
<gene>
    <name evidence="4" type="ORF">Fcan01_09244</name>
</gene>
<feature type="compositionally biased region" description="Basic and acidic residues" evidence="2">
    <location>
        <begin position="105"/>
        <end position="116"/>
    </location>
</feature>
<evidence type="ECO:0000256" key="1">
    <source>
        <dbReference type="PROSITE-ProRule" id="PRU00042"/>
    </source>
</evidence>
<dbReference type="InterPro" id="IPR013087">
    <property type="entry name" value="Znf_C2H2_type"/>
</dbReference>
<organism evidence="4 5">
    <name type="scientific">Folsomia candida</name>
    <name type="common">Springtail</name>
    <dbReference type="NCBI Taxonomy" id="158441"/>
    <lineage>
        <taxon>Eukaryota</taxon>
        <taxon>Metazoa</taxon>
        <taxon>Ecdysozoa</taxon>
        <taxon>Arthropoda</taxon>
        <taxon>Hexapoda</taxon>
        <taxon>Collembola</taxon>
        <taxon>Entomobryomorpha</taxon>
        <taxon>Isotomoidea</taxon>
        <taxon>Isotomidae</taxon>
        <taxon>Proisotominae</taxon>
        <taxon>Folsomia</taxon>
    </lineage>
</organism>
<accession>A0A226EET0</accession>
<dbReference type="AlphaFoldDB" id="A0A226EET0"/>
<keyword evidence="1" id="KW-0863">Zinc-finger</keyword>
<evidence type="ECO:0000313" key="5">
    <source>
        <dbReference type="Proteomes" id="UP000198287"/>
    </source>
</evidence>
<proteinExistence type="predicted"/>
<dbReference type="Proteomes" id="UP000198287">
    <property type="component" value="Unassembled WGS sequence"/>
</dbReference>
<dbReference type="EMBL" id="LNIX01000004">
    <property type="protein sequence ID" value="OXA55584.1"/>
    <property type="molecule type" value="Genomic_DNA"/>
</dbReference>
<evidence type="ECO:0000313" key="4">
    <source>
        <dbReference type="EMBL" id="OXA55584.1"/>
    </source>
</evidence>
<feature type="compositionally biased region" description="Polar residues" evidence="2">
    <location>
        <begin position="90"/>
        <end position="104"/>
    </location>
</feature>
<keyword evidence="5" id="KW-1185">Reference proteome</keyword>
<protein>
    <recommendedName>
        <fullName evidence="3">C2H2-type domain-containing protein</fullName>
    </recommendedName>
</protein>
<feature type="compositionally biased region" description="Acidic residues" evidence="2">
    <location>
        <begin position="117"/>
        <end position="169"/>
    </location>
</feature>
<feature type="region of interest" description="Disordered" evidence="2">
    <location>
        <begin position="1"/>
        <end position="176"/>
    </location>
</feature>